<dbReference type="PANTHER" id="PTHR43329">
    <property type="entry name" value="EPOXIDE HYDROLASE"/>
    <property type="match status" value="1"/>
</dbReference>
<evidence type="ECO:0000259" key="3">
    <source>
        <dbReference type="Pfam" id="PF00561"/>
    </source>
</evidence>
<name>A0ABR0WQF5_REHGL</name>
<dbReference type="SUPFAM" id="SSF53474">
    <property type="entry name" value="alpha/beta-Hydrolases"/>
    <property type="match status" value="1"/>
</dbReference>
<gene>
    <name evidence="4" type="ORF">DH2020_016889</name>
</gene>
<dbReference type="PRINTS" id="PR00412">
    <property type="entry name" value="EPOXHYDRLASE"/>
</dbReference>
<dbReference type="EMBL" id="JABTTQ020000009">
    <property type="protein sequence ID" value="KAK6149364.1"/>
    <property type="molecule type" value="Genomic_DNA"/>
</dbReference>
<evidence type="ECO:0000256" key="1">
    <source>
        <dbReference type="ARBA" id="ARBA00022801"/>
    </source>
</evidence>
<evidence type="ECO:0000313" key="5">
    <source>
        <dbReference type="Proteomes" id="UP001318860"/>
    </source>
</evidence>
<dbReference type="InterPro" id="IPR000639">
    <property type="entry name" value="Epox_hydrolase-like"/>
</dbReference>
<accession>A0ABR0WQF5</accession>
<keyword evidence="1" id="KW-0378">Hydrolase</keyword>
<comment type="similarity">
    <text evidence="2">Belongs to the AB hydrolase superfamily. Epoxide hydrolase family.</text>
</comment>
<evidence type="ECO:0000256" key="2">
    <source>
        <dbReference type="ARBA" id="ARBA00038334"/>
    </source>
</evidence>
<sequence length="69" mass="7765">MSTEKAILFLHGFPELWYSWHHQMLHLSAKGYRTIAPDLQGYGDTETDASTLGLGQVFLVGHYWGTIVA</sequence>
<organism evidence="4 5">
    <name type="scientific">Rehmannia glutinosa</name>
    <name type="common">Chinese foxglove</name>
    <dbReference type="NCBI Taxonomy" id="99300"/>
    <lineage>
        <taxon>Eukaryota</taxon>
        <taxon>Viridiplantae</taxon>
        <taxon>Streptophyta</taxon>
        <taxon>Embryophyta</taxon>
        <taxon>Tracheophyta</taxon>
        <taxon>Spermatophyta</taxon>
        <taxon>Magnoliopsida</taxon>
        <taxon>eudicotyledons</taxon>
        <taxon>Gunneridae</taxon>
        <taxon>Pentapetalae</taxon>
        <taxon>asterids</taxon>
        <taxon>lamiids</taxon>
        <taxon>Lamiales</taxon>
        <taxon>Orobanchaceae</taxon>
        <taxon>Rehmannieae</taxon>
        <taxon>Rehmannia</taxon>
    </lineage>
</organism>
<protein>
    <recommendedName>
        <fullName evidence="3">AB hydrolase-1 domain-containing protein</fullName>
    </recommendedName>
</protein>
<feature type="domain" description="AB hydrolase-1" evidence="3">
    <location>
        <begin position="6"/>
        <end position="47"/>
    </location>
</feature>
<dbReference type="Pfam" id="PF00561">
    <property type="entry name" value="Abhydrolase_1"/>
    <property type="match status" value="1"/>
</dbReference>
<comment type="caution">
    <text evidence="4">The sequence shown here is derived from an EMBL/GenBank/DDBJ whole genome shotgun (WGS) entry which is preliminary data.</text>
</comment>
<dbReference type="InterPro" id="IPR000073">
    <property type="entry name" value="AB_hydrolase_1"/>
</dbReference>
<keyword evidence="5" id="KW-1185">Reference proteome</keyword>
<dbReference type="Gene3D" id="3.40.50.1820">
    <property type="entry name" value="alpha/beta hydrolase"/>
    <property type="match status" value="1"/>
</dbReference>
<proteinExistence type="inferred from homology"/>
<dbReference type="InterPro" id="IPR029058">
    <property type="entry name" value="AB_hydrolase_fold"/>
</dbReference>
<reference evidence="4 5" key="1">
    <citation type="journal article" date="2021" name="Comput. Struct. Biotechnol. J.">
        <title>De novo genome assembly of the potent medicinal plant Rehmannia glutinosa using nanopore technology.</title>
        <authorList>
            <person name="Ma L."/>
            <person name="Dong C."/>
            <person name="Song C."/>
            <person name="Wang X."/>
            <person name="Zheng X."/>
            <person name="Niu Y."/>
            <person name="Chen S."/>
            <person name="Feng W."/>
        </authorList>
    </citation>
    <scope>NUCLEOTIDE SEQUENCE [LARGE SCALE GENOMIC DNA]</scope>
    <source>
        <strain evidence="4">DH-2019</strain>
    </source>
</reference>
<evidence type="ECO:0000313" key="4">
    <source>
        <dbReference type="EMBL" id="KAK6149364.1"/>
    </source>
</evidence>
<dbReference type="Proteomes" id="UP001318860">
    <property type="component" value="Unassembled WGS sequence"/>
</dbReference>